<dbReference type="Proteomes" id="UP000000600">
    <property type="component" value="Unassembled WGS sequence"/>
</dbReference>
<sequence length="92" mass="10577">MSASIYTLLSIYSKILAFNIIFEDLPLLETHFTPNNLKTTESNSKLYQLLSHIEIEQESFANAFKCTIILDQSIHIIMYDYGLILTAFRNQG</sequence>
<name>A0BUP3_PARTE</name>
<accession>A0BUP3</accession>
<protein>
    <submittedName>
        <fullName evidence="1">Uncharacterized protein</fullName>
    </submittedName>
</protein>
<dbReference type="InParanoid" id="A0BUP3"/>
<dbReference type="EMBL" id="CT868019">
    <property type="protein sequence ID" value="CAK62260.1"/>
    <property type="molecule type" value="Genomic_DNA"/>
</dbReference>
<gene>
    <name evidence="1" type="ORF">GSPATT00005506001</name>
</gene>
<reference evidence="1 2" key="1">
    <citation type="journal article" date="2006" name="Nature">
        <title>Global trends of whole-genome duplications revealed by the ciliate Paramecium tetraurelia.</title>
        <authorList>
            <consortium name="Genoscope"/>
            <person name="Aury J.-M."/>
            <person name="Jaillon O."/>
            <person name="Duret L."/>
            <person name="Noel B."/>
            <person name="Jubin C."/>
            <person name="Porcel B.M."/>
            <person name="Segurens B."/>
            <person name="Daubin V."/>
            <person name="Anthouard V."/>
            <person name="Aiach N."/>
            <person name="Arnaiz O."/>
            <person name="Billaut A."/>
            <person name="Beisson J."/>
            <person name="Blanc I."/>
            <person name="Bouhouche K."/>
            <person name="Camara F."/>
            <person name="Duharcourt S."/>
            <person name="Guigo R."/>
            <person name="Gogendeau D."/>
            <person name="Katinka M."/>
            <person name="Keller A.-M."/>
            <person name="Kissmehl R."/>
            <person name="Klotz C."/>
            <person name="Koll F."/>
            <person name="Le Moue A."/>
            <person name="Lepere C."/>
            <person name="Malinsky S."/>
            <person name="Nowacki M."/>
            <person name="Nowak J.K."/>
            <person name="Plattner H."/>
            <person name="Poulain J."/>
            <person name="Ruiz F."/>
            <person name="Serrano V."/>
            <person name="Zagulski M."/>
            <person name="Dessen P."/>
            <person name="Betermier M."/>
            <person name="Weissenbach J."/>
            <person name="Scarpelli C."/>
            <person name="Schachter V."/>
            <person name="Sperling L."/>
            <person name="Meyer E."/>
            <person name="Cohen J."/>
            <person name="Wincker P."/>
        </authorList>
    </citation>
    <scope>NUCLEOTIDE SEQUENCE [LARGE SCALE GENOMIC DNA]</scope>
    <source>
        <strain evidence="1 2">Stock d4-2</strain>
    </source>
</reference>
<keyword evidence="2" id="KW-1185">Reference proteome</keyword>
<dbReference type="HOGENOM" id="CLU_2417909_0_0_1"/>
<evidence type="ECO:0000313" key="1">
    <source>
        <dbReference type="EMBL" id="CAK62260.1"/>
    </source>
</evidence>
<dbReference type="KEGG" id="ptm:GSPATT00005506001"/>
<dbReference type="GeneID" id="5015442"/>
<dbReference type="RefSeq" id="XP_001429658.1">
    <property type="nucleotide sequence ID" value="XM_001429621.1"/>
</dbReference>
<evidence type="ECO:0000313" key="2">
    <source>
        <dbReference type="Proteomes" id="UP000000600"/>
    </source>
</evidence>
<proteinExistence type="predicted"/>
<dbReference type="AlphaFoldDB" id="A0BUP3"/>
<organism evidence="1 2">
    <name type="scientific">Paramecium tetraurelia</name>
    <dbReference type="NCBI Taxonomy" id="5888"/>
    <lineage>
        <taxon>Eukaryota</taxon>
        <taxon>Sar</taxon>
        <taxon>Alveolata</taxon>
        <taxon>Ciliophora</taxon>
        <taxon>Intramacronucleata</taxon>
        <taxon>Oligohymenophorea</taxon>
        <taxon>Peniculida</taxon>
        <taxon>Parameciidae</taxon>
        <taxon>Paramecium</taxon>
    </lineage>
</organism>